<feature type="domain" description="DUF218" evidence="1">
    <location>
        <begin position="74"/>
        <end position="207"/>
    </location>
</feature>
<dbReference type="AlphaFoldDB" id="A0A7S0Y9M5"/>
<name>A0A7S0Y9M5_9CHLO</name>
<dbReference type="InterPro" id="IPR014729">
    <property type="entry name" value="Rossmann-like_a/b/a_fold"/>
</dbReference>
<organism evidence="2">
    <name type="scientific">Polytomella parva</name>
    <dbReference type="NCBI Taxonomy" id="51329"/>
    <lineage>
        <taxon>Eukaryota</taxon>
        <taxon>Viridiplantae</taxon>
        <taxon>Chlorophyta</taxon>
        <taxon>core chlorophytes</taxon>
        <taxon>Chlorophyceae</taxon>
        <taxon>CS clade</taxon>
        <taxon>Chlamydomonadales</taxon>
        <taxon>Chlamydomonadaceae</taxon>
        <taxon>Polytomella</taxon>
    </lineage>
</organism>
<dbReference type="InterPro" id="IPR051599">
    <property type="entry name" value="Cell_Envelope_Assoc"/>
</dbReference>
<gene>
    <name evidence="2" type="ORF">PPAR00522_LOCUS795</name>
</gene>
<dbReference type="GO" id="GO:0005886">
    <property type="term" value="C:plasma membrane"/>
    <property type="evidence" value="ECO:0007669"/>
    <property type="project" value="TreeGrafter"/>
</dbReference>
<dbReference type="InterPro" id="IPR003848">
    <property type="entry name" value="DUF218"/>
</dbReference>
<accession>A0A7S0Y9M5</accession>
<evidence type="ECO:0000259" key="1">
    <source>
        <dbReference type="Pfam" id="PF02698"/>
    </source>
</evidence>
<sequence>MLLAKHPQQVSTSMSMLLRVQKTCLGSQHLFKRYSSKVKSLQAKSPKWLSMLGQGNQDLRPVTLETCKVEEGFDAIIVLGGGQQYLPDGSIAVYSWASRRLDLGASLLSHQSNNCKILCSGGGTPHRQTFLSKEGFVKHEATTCAEYLMDYWKVPPHRILKEIASFDTVGNAYFSLFSHAIPAGWRNLAIVTSDFHLPRSRQLFLDMSRLTGESLFGSQNWFSLHFYGASDDGLFNESVQLARVEKEAAALERWKSDAQLLPDAASLHTWLHRTHLCYAVERQELFGSDTKLDPRLKASY</sequence>
<reference evidence="2" key="1">
    <citation type="submission" date="2021-01" db="EMBL/GenBank/DDBJ databases">
        <authorList>
            <person name="Corre E."/>
            <person name="Pelletier E."/>
            <person name="Niang G."/>
            <person name="Scheremetjew M."/>
            <person name="Finn R."/>
            <person name="Kale V."/>
            <person name="Holt S."/>
            <person name="Cochrane G."/>
            <person name="Meng A."/>
            <person name="Brown T."/>
            <person name="Cohen L."/>
        </authorList>
    </citation>
    <scope>NUCLEOTIDE SEQUENCE</scope>
    <source>
        <strain evidence="2">SAG 63-3</strain>
    </source>
</reference>
<evidence type="ECO:0000313" key="2">
    <source>
        <dbReference type="EMBL" id="CAD8764411.1"/>
    </source>
</evidence>
<dbReference type="CDD" id="cd06259">
    <property type="entry name" value="YdcF-like"/>
    <property type="match status" value="1"/>
</dbReference>
<dbReference type="EMBL" id="HBFM01001422">
    <property type="protein sequence ID" value="CAD8764411.1"/>
    <property type="molecule type" value="Transcribed_RNA"/>
</dbReference>
<protein>
    <recommendedName>
        <fullName evidence="1">DUF218 domain-containing protein</fullName>
    </recommendedName>
</protein>
<dbReference type="Pfam" id="PF02698">
    <property type="entry name" value="DUF218"/>
    <property type="match status" value="1"/>
</dbReference>
<dbReference type="PANTHER" id="PTHR30336:SF20">
    <property type="entry name" value="DUF218 DOMAIN-CONTAINING PROTEIN"/>
    <property type="match status" value="1"/>
</dbReference>
<dbReference type="Gene3D" id="3.40.50.620">
    <property type="entry name" value="HUPs"/>
    <property type="match status" value="1"/>
</dbReference>
<proteinExistence type="predicted"/>
<dbReference type="PANTHER" id="PTHR30336">
    <property type="entry name" value="INNER MEMBRANE PROTEIN, PROBABLE PERMEASE"/>
    <property type="match status" value="1"/>
</dbReference>